<reference evidence="3" key="1">
    <citation type="submission" date="2025-08" db="UniProtKB">
        <authorList>
            <consortium name="RefSeq"/>
        </authorList>
    </citation>
    <scope>IDENTIFICATION</scope>
</reference>
<evidence type="ECO:0000256" key="1">
    <source>
        <dbReference type="SAM" id="MobiDB-lite"/>
    </source>
</evidence>
<feature type="compositionally biased region" description="Basic and acidic residues" evidence="1">
    <location>
        <begin position="246"/>
        <end position="257"/>
    </location>
</feature>
<feature type="region of interest" description="Disordered" evidence="1">
    <location>
        <begin position="242"/>
        <end position="264"/>
    </location>
</feature>
<evidence type="ECO:0000313" key="2">
    <source>
        <dbReference type="Proteomes" id="UP001652642"/>
    </source>
</evidence>
<evidence type="ECO:0000313" key="3">
    <source>
        <dbReference type="RefSeq" id="XP_072858400.1"/>
    </source>
</evidence>
<dbReference type="Proteomes" id="UP001652642">
    <property type="component" value="Chromosome 5"/>
</dbReference>
<dbReference type="GeneID" id="110072855"/>
<name>A0ABM5GL87_9SAUR</name>
<protein>
    <submittedName>
        <fullName evidence="3">Uncharacterized protein</fullName>
    </submittedName>
</protein>
<gene>
    <name evidence="3" type="primary">LOC110072855</name>
</gene>
<sequence>MGSSKKQAVQEMLFGIQYESVDHIGKYKSLLICSDEQWDHNYTIKIRTGGQADPIFAIFPQADKGLFEEKGVMEVPPCTKTGREVPHLLWQTEEKKVKAGSDSVTSNYLSAGTWLSQRRYLGTRHYSRYQTSRQPRSFQFADKDSRPRSCCHPYFLAFEHQVILHPSNSVIPSICCLTKLLFHWKERNESFHYDECMIHRHCFLLPGPKEIRELCRNHACQGSSHSRTEMHMSMCYRSGAPSLLSLEDRKKKNQPKEKKGRKKP</sequence>
<proteinExistence type="predicted"/>
<keyword evidence="2" id="KW-1185">Reference proteome</keyword>
<organism evidence="2 3">
    <name type="scientific">Pogona vitticeps</name>
    <name type="common">central bearded dragon</name>
    <dbReference type="NCBI Taxonomy" id="103695"/>
    <lineage>
        <taxon>Eukaryota</taxon>
        <taxon>Metazoa</taxon>
        <taxon>Chordata</taxon>
        <taxon>Craniata</taxon>
        <taxon>Vertebrata</taxon>
        <taxon>Euteleostomi</taxon>
        <taxon>Lepidosauria</taxon>
        <taxon>Squamata</taxon>
        <taxon>Bifurcata</taxon>
        <taxon>Unidentata</taxon>
        <taxon>Episquamata</taxon>
        <taxon>Toxicofera</taxon>
        <taxon>Iguania</taxon>
        <taxon>Acrodonta</taxon>
        <taxon>Agamidae</taxon>
        <taxon>Amphibolurinae</taxon>
        <taxon>Pogona</taxon>
    </lineage>
</organism>
<dbReference type="RefSeq" id="XP_072858400.1">
    <property type="nucleotide sequence ID" value="XM_073002299.1"/>
</dbReference>
<accession>A0ABM5GL87</accession>